<comment type="similarity">
    <text evidence="2">Belongs to the CD225/Dispanin family.</text>
</comment>
<feature type="transmembrane region" description="Helical" evidence="7">
    <location>
        <begin position="71"/>
        <end position="96"/>
    </location>
</feature>
<dbReference type="Pfam" id="PF04505">
    <property type="entry name" value="CD225"/>
    <property type="match status" value="1"/>
</dbReference>
<accession>A0AAV7TQ61</accession>
<feature type="compositionally biased region" description="Pro residues" evidence="6">
    <location>
        <begin position="23"/>
        <end position="37"/>
    </location>
</feature>
<dbReference type="PANTHER" id="PTHR13999">
    <property type="entry name" value="INTERFERON INDUCIBLE TRANSMEMBRANE PROTEIN"/>
    <property type="match status" value="1"/>
</dbReference>
<dbReference type="Proteomes" id="UP001066276">
    <property type="component" value="Chromosome 3_2"/>
</dbReference>
<evidence type="ECO:0000256" key="6">
    <source>
        <dbReference type="SAM" id="MobiDB-lite"/>
    </source>
</evidence>
<evidence type="ECO:0000313" key="8">
    <source>
        <dbReference type="EMBL" id="KAJ1178349.1"/>
    </source>
</evidence>
<dbReference type="AlphaFoldDB" id="A0AAV7TQ61"/>
<evidence type="ECO:0000256" key="5">
    <source>
        <dbReference type="ARBA" id="ARBA00023136"/>
    </source>
</evidence>
<evidence type="ECO:0000256" key="7">
    <source>
        <dbReference type="SAM" id="Phobius"/>
    </source>
</evidence>
<dbReference type="PANTHER" id="PTHR13999:SF4">
    <property type="entry name" value="INTERFERON-INDUCED TRANSMEMBRANE PROTEIN 3"/>
    <property type="match status" value="1"/>
</dbReference>
<keyword evidence="3 7" id="KW-0812">Transmembrane</keyword>
<name>A0AAV7TQ61_PLEWA</name>
<comment type="subcellular location">
    <subcellularLocation>
        <location evidence="1">Membrane</location>
    </subcellularLocation>
</comment>
<dbReference type="GO" id="GO:0060337">
    <property type="term" value="P:type I interferon-mediated signaling pathway"/>
    <property type="evidence" value="ECO:0007669"/>
    <property type="project" value="TreeGrafter"/>
</dbReference>
<dbReference type="InterPro" id="IPR007593">
    <property type="entry name" value="CD225/Dispanin_fam"/>
</dbReference>
<dbReference type="InterPro" id="IPR051517">
    <property type="entry name" value="IFITM_antiviral_protein"/>
</dbReference>
<proteinExistence type="inferred from homology"/>
<dbReference type="GO" id="GO:0045071">
    <property type="term" value="P:negative regulation of viral genome replication"/>
    <property type="evidence" value="ECO:0007669"/>
    <property type="project" value="TreeGrafter"/>
</dbReference>
<comment type="caution">
    <text evidence="8">The sequence shown here is derived from an EMBL/GenBank/DDBJ whole genome shotgun (WGS) entry which is preliminary data.</text>
</comment>
<feature type="transmembrane region" description="Helical" evidence="7">
    <location>
        <begin position="120"/>
        <end position="141"/>
    </location>
</feature>
<dbReference type="GO" id="GO:0051607">
    <property type="term" value="P:defense response to virus"/>
    <property type="evidence" value="ECO:0007669"/>
    <property type="project" value="TreeGrafter"/>
</dbReference>
<dbReference type="GO" id="GO:0035456">
    <property type="term" value="P:response to interferon-beta"/>
    <property type="evidence" value="ECO:0007669"/>
    <property type="project" value="TreeGrafter"/>
</dbReference>
<keyword evidence="4 7" id="KW-1133">Transmembrane helix</keyword>
<dbReference type="GO" id="GO:0034341">
    <property type="term" value="P:response to type II interferon"/>
    <property type="evidence" value="ECO:0007669"/>
    <property type="project" value="TreeGrafter"/>
</dbReference>
<feature type="region of interest" description="Disordered" evidence="6">
    <location>
        <begin position="1"/>
        <end position="37"/>
    </location>
</feature>
<protein>
    <submittedName>
        <fullName evidence="8">Uncharacterized protein</fullName>
    </submittedName>
</protein>
<keyword evidence="5 7" id="KW-0472">Membrane</keyword>
<evidence type="ECO:0000256" key="2">
    <source>
        <dbReference type="ARBA" id="ARBA00006843"/>
    </source>
</evidence>
<keyword evidence="9" id="KW-1185">Reference proteome</keyword>
<reference evidence="8" key="1">
    <citation type="journal article" date="2022" name="bioRxiv">
        <title>Sequencing and chromosome-scale assembly of the giantPleurodeles waltlgenome.</title>
        <authorList>
            <person name="Brown T."/>
            <person name="Elewa A."/>
            <person name="Iarovenko S."/>
            <person name="Subramanian E."/>
            <person name="Araus A.J."/>
            <person name="Petzold A."/>
            <person name="Susuki M."/>
            <person name="Suzuki K.-i.T."/>
            <person name="Hayashi T."/>
            <person name="Toyoda A."/>
            <person name="Oliveira C."/>
            <person name="Osipova E."/>
            <person name="Leigh N.D."/>
            <person name="Simon A."/>
            <person name="Yun M.H."/>
        </authorList>
    </citation>
    <scope>NUCLEOTIDE SEQUENCE</scope>
    <source>
        <strain evidence="8">20211129_DDA</strain>
        <tissue evidence="8">Liver</tissue>
    </source>
</reference>
<evidence type="ECO:0000256" key="3">
    <source>
        <dbReference type="ARBA" id="ARBA00022692"/>
    </source>
</evidence>
<sequence>MADSADKGYVAVPMNPEDHPKGQDPPPPYPGPPVAGPPASPYVLQPCPAVSACQLDTVQLTVPTAPPPGDYVLWSLFNAMLCNFYCLGFAALVFSVKSRDRMVMKDVAAARRYGNSARRLNLATVTVGIITITFFILRVALQWRS</sequence>
<dbReference type="GO" id="GO:0035455">
    <property type="term" value="P:response to interferon-alpha"/>
    <property type="evidence" value="ECO:0007669"/>
    <property type="project" value="TreeGrafter"/>
</dbReference>
<dbReference type="EMBL" id="JANPWB010000006">
    <property type="protein sequence ID" value="KAJ1178349.1"/>
    <property type="molecule type" value="Genomic_DNA"/>
</dbReference>
<evidence type="ECO:0000313" key="9">
    <source>
        <dbReference type="Proteomes" id="UP001066276"/>
    </source>
</evidence>
<dbReference type="GO" id="GO:0005886">
    <property type="term" value="C:plasma membrane"/>
    <property type="evidence" value="ECO:0007669"/>
    <property type="project" value="TreeGrafter"/>
</dbReference>
<evidence type="ECO:0000256" key="1">
    <source>
        <dbReference type="ARBA" id="ARBA00004370"/>
    </source>
</evidence>
<dbReference type="GO" id="GO:0046597">
    <property type="term" value="P:host-mediated suppression of symbiont invasion"/>
    <property type="evidence" value="ECO:0007669"/>
    <property type="project" value="TreeGrafter"/>
</dbReference>
<organism evidence="8 9">
    <name type="scientific">Pleurodeles waltl</name>
    <name type="common">Iberian ribbed newt</name>
    <dbReference type="NCBI Taxonomy" id="8319"/>
    <lineage>
        <taxon>Eukaryota</taxon>
        <taxon>Metazoa</taxon>
        <taxon>Chordata</taxon>
        <taxon>Craniata</taxon>
        <taxon>Vertebrata</taxon>
        <taxon>Euteleostomi</taxon>
        <taxon>Amphibia</taxon>
        <taxon>Batrachia</taxon>
        <taxon>Caudata</taxon>
        <taxon>Salamandroidea</taxon>
        <taxon>Salamandridae</taxon>
        <taxon>Pleurodelinae</taxon>
        <taxon>Pleurodeles</taxon>
    </lineage>
</organism>
<evidence type="ECO:0000256" key="4">
    <source>
        <dbReference type="ARBA" id="ARBA00022989"/>
    </source>
</evidence>
<gene>
    <name evidence="8" type="ORF">NDU88_003595</name>
</gene>